<dbReference type="EMBL" id="MAYW01000069">
    <property type="protein sequence ID" value="ODS32295.1"/>
    <property type="molecule type" value="Genomic_DNA"/>
</dbReference>
<dbReference type="InterPro" id="IPR035093">
    <property type="entry name" value="RelE/ParE_toxin_dom_sf"/>
</dbReference>
<dbReference type="AlphaFoldDB" id="A0A1E3X9H2"/>
<dbReference type="Pfam" id="PF05016">
    <property type="entry name" value="ParE_toxin"/>
    <property type="match status" value="1"/>
</dbReference>
<comment type="caution">
    <text evidence="2">The sequence shown here is derived from an EMBL/GenBank/DDBJ whole genome shotgun (WGS) entry which is preliminary data.</text>
</comment>
<dbReference type="Gene3D" id="3.30.2310.20">
    <property type="entry name" value="RelE-like"/>
    <property type="match status" value="1"/>
</dbReference>
<keyword evidence="1" id="KW-1277">Toxin-antitoxin system</keyword>
<sequence length="90" mass="10892">MKVQYRKKFLKQLSRIPPEIRLKIEKFVFEELPCKSSISESGKIEKLSGYKNFYKVRFGIYRLGIESKNKTKILVIRTVMHRKEIYKYFP</sequence>
<protein>
    <recommendedName>
        <fullName evidence="4">Plasmid stabilization system protein</fullName>
    </recommendedName>
</protein>
<accession>A0A1E3X9H2</accession>
<reference evidence="2 3" key="1">
    <citation type="submission" date="2016-07" db="EMBL/GenBank/DDBJ databases">
        <title>Draft genome of Scalindua rubra, obtained from a brine-seawater interface in the Red Sea, sheds light on salt adaptation in anammox bacteria.</title>
        <authorList>
            <person name="Speth D.R."/>
            <person name="Lagkouvardos I."/>
            <person name="Wang Y."/>
            <person name="Qian P.-Y."/>
            <person name="Dutilh B.E."/>
            <person name="Jetten M.S."/>
        </authorList>
    </citation>
    <scope>NUCLEOTIDE SEQUENCE [LARGE SCALE GENOMIC DNA]</scope>
    <source>
        <strain evidence="2">BSI-1</strain>
    </source>
</reference>
<evidence type="ECO:0000256" key="1">
    <source>
        <dbReference type="ARBA" id="ARBA00022649"/>
    </source>
</evidence>
<evidence type="ECO:0000313" key="3">
    <source>
        <dbReference type="Proteomes" id="UP000094056"/>
    </source>
</evidence>
<dbReference type="PANTHER" id="PTHR38813">
    <property type="match status" value="1"/>
</dbReference>
<evidence type="ECO:0008006" key="4">
    <source>
        <dbReference type="Google" id="ProtNLM"/>
    </source>
</evidence>
<proteinExistence type="predicted"/>
<dbReference type="InterPro" id="IPR052747">
    <property type="entry name" value="TA_system_RelE_toxin"/>
</dbReference>
<dbReference type="Proteomes" id="UP000094056">
    <property type="component" value="Unassembled WGS sequence"/>
</dbReference>
<gene>
    <name evidence="2" type="ORF">SCARUB_02597</name>
</gene>
<organism evidence="2 3">
    <name type="scientific">Candidatus Scalindua rubra</name>
    <dbReference type="NCBI Taxonomy" id="1872076"/>
    <lineage>
        <taxon>Bacteria</taxon>
        <taxon>Pseudomonadati</taxon>
        <taxon>Planctomycetota</taxon>
        <taxon>Candidatus Brocadiia</taxon>
        <taxon>Candidatus Brocadiales</taxon>
        <taxon>Candidatus Scalinduaceae</taxon>
        <taxon>Candidatus Scalindua</taxon>
    </lineage>
</organism>
<dbReference type="PANTHER" id="PTHR38813:SF1">
    <property type="entry name" value="TOXIN RELE1-RELATED"/>
    <property type="match status" value="1"/>
</dbReference>
<dbReference type="SUPFAM" id="SSF143011">
    <property type="entry name" value="RelE-like"/>
    <property type="match status" value="1"/>
</dbReference>
<dbReference type="InterPro" id="IPR007712">
    <property type="entry name" value="RelE/ParE_toxin"/>
</dbReference>
<name>A0A1E3X9H2_9BACT</name>
<evidence type="ECO:0000313" key="2">
    <source>
        <dbReference type="EMBL" id="ODS32295.1"/>
    </source>
</evidence>